<evidence type="ECO:0000313" key="3">
    <source>
        <dbReference type="EMBL" id="RVU38380.1"/>
    </source>
</evidence>
<feature type="compositionally biased region" description="Polar residues" evidence="1">
    <location>
        <begin position="196"/>
        <end position="207"/>
    </location>
</feature>
<dbReference type="Proteomes" id="UP000287447">
    <property type="component" value="Unassembled WGS sequence"/>
</dbReference>
<dbReference type="Pfam" id="PF01047">
    <property type="entry name" value="MarR"/>
    <property type="match status" value="1"/>
</dbReference>
<keyword evidence="4" id="KW-1185">Reference proteome</keyword>
<dbReference type="PANTHER" id="PTHR33164">
    <property type="entry name" value="TRANSCRIPTIONAL REGULATOR, MARR FAMILY"/>
    <property type="match status" value="1"/>
</dbReference>
<dbReference type="GO" id="GO:0003700">
    <property type="term" value="F:DNA-binding transcription factor activity"/>
    <property type="evidence" value="ECO:0007669"/>
    <property type="project" value="InterPro"/>
</dbReference>
<organism evidence="3 4">
    <name type="scientific">Hwanghaeella grinnelliae</name>
    <dbReference type="NCBI Taxonomy" id="2500179"/>
    <lineage>
        <taxon>Bacteria</taxon>
        <taxon>Pseudomonadati</taxon>
        <taxon>Pseudomonadota</taxon>
        <taxon>Alphaproteobacteria</taxon>
        <taxon>Rhodospirillales</taxon>
        <taxon>Rhodospirillaceae</taxon>
        <taxon>Hwanghaeella</taxon>
    </lineage>
</organism>
<dbReference type="GO" id="GO:0006950">
    <property type="term" value="P:response to stress"/>
    <property type="evidence" value="ECO:0007669"/>
    <property type="project" value="TreeGrafter"/>
</dbReference>
<protein>
    <submittedName>
        <fullName evidence="3">MarR family transcriptional regulator</fullName>
    </submittedName>
</protein>
<dbReference type="AlphaFoldDB" id="A0A437QV29"/>
<dbReference type="PRINTS" id="PR00598">
    <property type="entry name" value="HTHMARR"/>
</dbReference>
<evidence type="ECO:0000313" key="4">
    <source>
        <dbReference type="Proteomes" id="UP000287447"/>
    </source>
</evidence>
<evidence type="ECO:0000259" key="2">
    <source>
        <dbReference type="PROSITE" id="PS50995"/>
    </source>
</evidence>
<dbReference type="InterPro" id="IPR039422">
    <property type="entry name" value="MarR/SlyA-like"/>
</dbReference>
<dbReference type="InterPro" id="IPR036388">
    <property type="entry name" value="WH-like_DNA-bd_sf"/>
</dbReference>
<evidence type="ECO:0000256" key="1">
    <source>
        <dbReference type="SAM" id="MobiDB-lite"/>
    </source>
</evidence>
<proteinExistence type="predicted"/>
<dbReference type="Gene3D" id="1.10.10.10">
    <property type="entry name" value="Winged helix-like DNA-binding domain superfamily/Winged helix DNA-binding domain"/>
    <property type="match status" value="1"/>
</dbReference>
<dbReference type="InterPro" id="IPR000835">
    <property type="entry name" value="HTH_MarR-typ"/>
</dbReference>
<sequence length="207" mass="23299">MHEKVRRPLSPSAFLFLRGVRANFHSVVWWRYAGPIDKNPLCEGSKMDEIEKLEPDDLASMISYQIRLIQIAAYKSFESKARGFGSAPRYYGLLRIVESNPGLNQSRLAKAVFLDRSSLVPILEALTREGVIERSGSKADKRIRRVFITEKGRALLEELRALVDEHESDLAEPLSEAERGMLSELLQKISDHQRSGDTSSSSLGRVA</sequence>
<dbReference type="InterPro" id="IPR036390">
    <property type="entry name" value="WH_DNA-bd_sf"/>
</dbReference>
<feature type="domain" description="HTH marR-type" evidence="2">
    <location>
        <begin position="55"/>
        <end position="191"/>
    </location>
</feature>
<gene>
    <name evidence="3" type="ORF">EOI86_03585</name>
</gene>
<dbReference type="EMBL" id="SADE01000001">
    <property type="protein sequence ID" value="RVU38380.1"/>
    <property type="molecule type" value="Genomic_DNA"/>
</dbReference>
<dbReference type="PANTHER" id="PTHR33164:SF89">
    <property type="entry name" value="MARR FAMILY REGULATORY PROTEIN"/>
    <property type="match status" value="1"/>
</dbReference>
<name>A0A437QV29_9PROT</name>
<dbReference type="SUPFAM" id="SSF46785">
    <property type="entry name" value="Winged helix' DNA-binding domain"/>
    <property type="match status" value="1"/>
</dbReference>
<accession>A0A437QV29</accession>
<dbReference type="PROSITE" id="PS50995">
    <property type="entry name" value="HTH_MARR_2"/>
    <property type="match status" value="1"/>
</dbReference>
<dbReference type="SMART" id="SM00347">
    <property type="entry name" value="HTH_MARR"/>
    <property type="match status" value="1"/>
</dbReference>
<comment type="caution">
    <text evidence="3">The sequence shown here is derived from an EMBL/GenBank/DDBJ whole genome shotgun (WGS) entry which is preliminary data.</text>
</comment>
<reference evidence="4" key="1">
    <citation type="submission" date="2019-01" db="EMBL/GenBank/DDBJ databases">
        <title>Gri0909 isolated from a small marine red alga.</title>
        <authorList>
            <person name="Kim J."/>
            <person name="Jeong S.E."/>
            <person name="Jeon C.O."/>
        </authorList>
    </citation>
    <scope>NUCLEOTIDE SEQUENCE [LARGE SCALE GENOMIC DNA]</scope>
    <source>
        <strain evidence="4">Gri0909</strain>
    </source>
</reference>
<feature type="region of interest" description="Disordered" evidence="1">
    <location>
        <begin position="186"/>
        <end position="207"/>
    </location>
</feature>